<gene>
    <name evidence="1" type="ORF">CLOSTHATH_03196</name>
</gene>
<proteinExistence type="predicted"/>
<name>D3AHV7_9FIRM</name>
<comment type="caution">
    <text evidence="1">The sequence shown here is derived from an EMBL/GenBank/DDBJ whole genome shotgun (WGS) entry which is preliminary data.</text>
</comment>
<dbReference type="GeneID" id="93149134"/>
<organism evidence="1 2">
    <name type="scientific">Hungatella hathewayi DSM 13479</name>
    <dbReference type="NCBI Taxonomy" id="566550"/>
    <lineage>
        <taxon>Bacteria</taxon>
        <taxon>Bacillati</taxon>
        <taxon>Bacillota</taxon>
        <taxon>Clostridia</taxon>
        <taxon>Lachnospirales</taxon>
        <taxon>Lachnospiraceae</taxon>
        <taxon>Hungatella</taxon>
    </lineage>
</organism>
<dbReference type="HOGENOM" id="CLU_2935260_0_0_9"/>
<evidence type="ECO:0000313" key="2">
    <source>
        <dbReference type="Proteomes" id="UP000004968"/>
    </source>
</evidence>
<dbReference type="RefSeq" id="WP_006773670.1">
    <property type="nucleotide sequence ID" value="NZ_GG667660.1"/>
</dbReference>
<dbReference type="AlphaFoldDB" id="D3AHV7"/>
<reference evidence="1 2" key="1">
    <citation type="submission" date="2010-01" db="EMBL/GenBank/DDBJ databases">
        <authorList>
            <person name="Weinstock G."/>
            <person name="Sodergren E."/>
            <person name="Clifton S."/>
            <person name="Fulton L."/>
            <person name="Fulton B."/>
            <person name="Courtney L."/>
            <person name="Fronick C."/>
            <person name="Harrison M."/>
            <person name="Strong C."/>
            <person name="Farmer C."/>
            <person name="Delahaunty K."/>
            <person name="Markovic C."/>
            <person name="Hall O."/>
            <person name="Minx P."/>
            <person name="Tomlinson C."/>
            <person name="Mitreva M."/>
            <person name="Nelson J."/>
            <person name="Hou S."/>
            <person name="Wollam A."/>
            <person name="Pepin K.H."/>
            <person name="Johnson M."/>
            <person name="Bhonagiri V."/>
            <person name="Nash W.E."/>
            <person name="Warren W."/>
            <person name="Chinwalla A."/>
            <person name="Mardis E.R."/>
            <person name="Wilson R.K."/>
        </authorList>
    </citation>
    <scope>NUCLEOTIDE SEQUENCE [LARGE SCALE GENOMIC DNA]</scope>
    <source>
        <strain evidence="1 2">DSM 13479</strain>
    </source>
</reference>
<dbReference type="Proteomes" id="UP000004968">
    <property type="component" value="Unassembled WGS sequence"/>
</dbReference>
<protein>
    <submittedName>
        <fullName evidence="1">Uncharacterized protein</fullName>
    </submittedName>
</protein>
<accession>D3AHV7</accession>
<sequence>MSNAGNRPRLRLIITEQPAKLHREEMQQQAERKQFIARCEALYEKNRAKSNIIYLQEDRP</sequence>
<dbReference type="EMBL" id="ACIO01000250">
    <property type="protein sequence ID" value="EFC98585.1"/>
    <property type="molecule type" value="Genomic_DNA"/>
</dbReference>
<evidence type="ECO:0000313" key="1">
    <source>
        <dbReference type="EMBL" id="EFC98585.1"/>
    </source>
</evidence>